<dbReference type="Pfam" id="PF24237">
    <property type="entry name" value="INO80E"/>
    <property type="match status" value="1"/>
</dbReference>
<protein>
    <recommendedName>
        <fullName evidence="1">INO80 complex subunit E N-terminal domain-containing protein</fullName>
    </recommendedName>
</protein>
<dbReference type="OrthoDB" id="10251741at2759"/>
<dbReference type="SUPFAM" id="SSF50978">
    <property type="entry name" value="WD40 repeat-like"/>
    <property type="match status" value="1"/>
</dbReference>
<sequence>MTGQTETEAEPDYRRKYQNLKRKLKFLVYEQECFQEELRKAQRRLLKISRDKRDCKAPVVCCCFNLPGQLLAVGLMTGNTKLYKPCSGAFVYQLRDTETLNTNLPVTSLNFCPPGAASGDLLLVTYASGKVKLWHVSTQKCLHTIVENQETLAAAFNASGTRFATAGTAASIRLYDTASRQCLQTFTSRSVPEGFWTENHPHSLRRIFGPHLCGDSLQIHPVSDEILTGSWRREKSLEVWDYQSGEKIQDIPQEDGDYSLTYSCRWLGPDHVIAAGTRSNICRLVHRETMATVGRLGNLPQGVYSIDVCTDQSDKSLVAVCSESYVYLLEHQQA</sequence>
<gene>
    <name evidence="2" type="ORF">chiPu_0021184</name>
</gene>
<dbReference type="PANTHER" id="PTHR47822">
    <property type="entry name" value="CARBOHYDRATE BINDING DOMAIN CONTAINING PROTEIN"/>
    <property type="match status" value="1"/>
</dbReference>
<evidence type="ECO:0000313" key="2">
    <source>
        <dbReference type="EMBL" id="GCC19869.1"/>
    </source>
</evidence>
<evidence type="ECO:0000259" key="1">
    <source>
        <dbReference type="Pfam" id="PF24237"/>
    </source>
</evidence>
<accession>A0A401RNY7</accession>
<proteinExistence type="predicted"/>
<comment type="caution">
    <text evidence="2">The sequence shown here is derived from an EMBL/GenBank/DDBJ whole genome shotgun (WGS) entry which is preliminary data.</text>
</comment>
<dbReference type="STRING" id="137246.A0A401RNY7"/>
<reference evidence="2 3" key="1">
    <citation type="journal article" date="2018" name="Nat. Ecol. Evol.">
        <title>Shark genomes provide insights into elasmobranch evolution and the origin of vertebrates.</title>
        <authorList>
            <person name="Hara Y"/>
            <person name="Yamaguchi K"/>
            <person name="Onimaru K"/>
            <person name="Kadota M"/>
            <person name="Koyanagi M"/>
            <person name="Keeley SD"/>
            <person name="Tatsumi K"/>
            <person name="Tanaka K"/>
            <person name="Motone F"/>
            <person name="Kageyama Y"/>
            <person name="Nozu R"/>
            <person name="Adachi N"/>
            <person name="Nishimura O"/>
            <person name="Nakagawa R"/>
            <person name="Tanegashima C"/>
            <person name="Kiyatake I"/>
            <person name="Matsumoto R"/>
            <person name="Murakumo K"/>
            <person name="Nishida K"/>
            <person name="Terakita A"/>
            <person name="Kuratani S"/>
            <person name="Sato K"/>
            <person name="Hyodo S Kuraku.S."/>
        </authorList>
    </citation>
    <scope>NUCLEOTIDE SEQUENCE [LARGE SCALE GENOMIC DNA]</scope>
</reference>
<dbReference type="EMBL" id="BEZZ01003490">
    <property type="protein sequence ID" value="GCC19869.1"/>
    <property type="molecule type" value="Genomic_DNA"/>
</dbReference>
<organism evidence="2 3">
    <name type="scientific">Chiloscyllium punctatum</name>
    <name type="common">Brownbanded bambooshark</name>
    <name type="synonym">Hemiscyllium punctatum</name>
    <dbReference type="NCBI Taxonomy" id="137246"/>
    <lineage>
        <taxon>Eukaryota</taxon>
        <taxon>Metazoa</taxon>
        <taxon>Chordata</taxon>
        <taxon>Craniata</taxon>
        <taxon>Vertebrata</taxon>
        <taxon>Chondrichthyes</taxon>
        <taxon>Elasmobranchii</taxon>
        <taxon>Galeomorphii</taxon>
        <taxon>Galeoidea</taxon>
        <taxon>Orectolobiformes</taxon>
        <taxon>Hemiscylliidae</taxon>
        <taxon>Chiloscyllium</taxon>
    </lineage>
</organism>
<dbReference type="OMA" id="KVKLWHV"/>
<dbReference type="AlphaFoldDB" id="A0A401RNY7"/>
<feature type="domain" description="INO80 complex subunit E N-terminal" evidence="1">
    <location>
        <begin position="12"/>
        <end position="52"/>
    </location>
</feature>
<evidence type="ECO:0000313" key="3">
    <source>
        <dbReference type="Proteomes" id="UP000287033"/>
    </source>
</evidence>
<dbReference type="SMART" id="SM00320">
    <property type="entry name" value="WD40"/>
    <property type="match status" value="5"/>
</dbReference>
<dbReference type="PANTHER" id="PTHR47822:SF2">
    <property type="entry name" value="F-BOX AND WD-40 DOMAIN PROTEIN 7"/>
    <property type="match status" value="1"/>
</dbReference>
<dbReference type="Gene3D" id="2.130.10.10">
    <property type="entry name" value="YVTN repeat-like/Quinoprotein amine dehydrogenase"/>
    <property type="match status" value="2"/>
</dbReference>
<dbReference type="InterPro" id="IPR036322">
    <property type="entry name" value="WD40_repeat_dom_sf"/>
</dbReference>
<dbReference type="Proteomes" id="UP000287033">
    <property type="component" value="Unassembled WGS sequence"/>
</dbReference>
<keyword evidence="3" id="KW-1185">Reference proteome</keyword>
<dbReference type="InterPro" id="IPR056515">
    <property type="entry name" value="INO80E_N"/>
</dbReference>
<dbReference type="InterPro" id="IPR001680">
    <property type="entry name" value="WD40_rpt"/>
</dbReference>
<name>A0A401RNY7_CHIPU</name>
<dbReference type="InterPro" id="IPR015943">
    <property type="entry name" value="WD40/YVTN_repeat-like_dom_sf"/>
</dbReference>